<sequence length="66" mass="7253">MRQAYVARVFHSPPTCERSQRCGKISGLTRSENASKALKDDLPRLFLAKSHANASIQGKEADPNTP</sequence>
<evidence type="ECO:0000313" key="2">
    <source>
        <dbReference type="Proteomes" id="UP000290767"/>
    </source>
</evidence>
<dbReference type="AlphaFoldDB" id="A0A4V1P2S4"/>
<dbReference type="EMBL" id="MZMU01000003">
    <property type="protein sequence ID" value="RXT28530.1"/>
    <property type="molecule type" value="Genomic_DNA"/>
</dbReference>
<organism evidence="1 2">
    <name type="scientific">Rhizobium leguminosarum</name>
    <dbReference type="NCBI Taxonomy" id="384"/>
    <lineage>
        <taxon>Bacteria</taxon>
        <taxon>Pseudomonadati</taxon>
        <taxon>Pseudomonadota</taxon>
        <taxon>Alphaproteobacteria</taxon>
        <taxon>Hyphomicrobiales</taxon>
        <taxon>Rhizobiaceae</taxon>
        <taxon>Rhizobium/Agrobacterium group</taxon>
        <taxon>Rhizobium</taxon>
    </lineage>
</organism>
<dbReference type="Proteomes" id="UP000290767">
    <property type="component" value="Unassembled WGS sequence"/>
</dbReference>
<protein>
    <submittedName>
        <fullName evidence="1">Uncharacterized protein</fullName>
    </submittedName>
</protein>
<proteinExistence type="predicted"/>
<evidence type="ECO:0000313" key="1">
    <source>
        <dbReference type="EMBL" id="RXT28530.1"/>
    </source>
</evidence>
<name>A0A4V1P2S4_RHILE</name>
<accession>A0A4V1P2S4</accession>
<comment type="caution">
    <text evidence="1">The sequence shown here is derived from an EMBL/GenBank/DDBJ whole genome shotgun (WGS) entry which is preliminary data.</text>
</comment>
<reference evidence="1 2" key="1">
    <citation type="submission" date="2017-03" db="EMBL/GenBank/DDBJ databases">
        <authorList>
            <person name="Safronova V.I."/>
            <person name="Sazanova A.L."/>
            <person name="Chirak E.R."/>
        </authorList>
    </citation>
    <scope>NUCLEOTIDE SEQUENCE [LARGE SCALE GENOMIC DNA]</scope>
    <source>
        <strain evidence="1 2">Tri-43</strain>
    </source>
</reference>
<gene>
    <name evidence="1" type="ORF">B5P46_07030</name>
</gene>